<dbReference type="PROSITE" id="PS50005">
    <property type="entry name" value="TPR"/>
    <property type="match status" value="1"/>
</dbReference>
<feature type="domain" description="Glycosyltransferase 2-like" evidence="4">
    <location>
        <begin position="64"/>
        <end position="186"/>
    </location>
</feature>
<sequence length="447" mass="50601">MNSKNTNINNPKPLPRRQAGGFPHFSKSPKAELSSGHNPPNSPFIKGGQRGIDKGGEGLDGSISLCMIVKNEEHNLPRCLDSVKGMVDEIIIVDTGSTDKTIDIAKSYGARVFNHPWEGNFSKARNYSLKYATCEWVLIIDADEELNESDAPRLKEVTKNNGYTAISFVIKNKYKNSTQEGYAKMVRLFKNFNGVHYEGIVHNVIKYSGTCLESPLSIIHHGYNLSEDKMEEKFVRTTTLLKEQIKKDPHNPVPYMYLGIAYMDRGIYDEAIAKSKRALELAEEKRFNIRDFLVSYYVISAAYFEKEELKESETYALKAVELDGQFLDGYCILSFTYYNLKEYDRFMQTSKDYLELWNSITRHNERVNNITTRTTDVASGFFSPSHPPEHVFRAGRNMKISLIPPSRSHAERGNDESSVKGETSLHPPSPPLLKGGLWGDLEKGKSP</sequence>
<proteinExistence type="inferred from homology"/>
<feature type="compositionally biased region" description="Basic and acidic residues" evidence="3">
    <location>
        <begin position="408"/>
        <end position="419"/>
    </location>
</feature>
<dbReference type="InterPro" id="IPR019734">
    <property type="entry name" value="TPR_rpt"/>
</dbReference>
<keyword evidence="2" id="KW-0802">TPR repeat</keyword>
<dbReference type="Proteomes" id="UP000094056">
    <property type="component" value="Unassembled WGS sequence"/>
</dbReference>
<feature type="region of interest" description="Disordered" evidence="3">
    <location>
        <begin position="403"/>
        <end position="447"/>
    </location>
</feature>
<accession>A0A1E3X3E0</accession>
<feature type="region of interest" description="Disordered" evidence="3">
    <location>
        <begin position="1"/>
        <end position="53"/>
    </location>
</feature>
<feature type="repeat" description="TPR" evidence="2">
    <location>
        <begin position="252"/>
        <end position="285"/>
    </location>
</feature>
<dbReference type="SMART" id="SM00028">
    <property type="entry name" value="TPR"/>
    <property type="match status" value="2"/>
</dbReference>
<comment type="similarity">
    <text evidence="1">Belongs to the glycosyltransferase 2 family. WaaE/KdtX subfamily.</text>
</comment>
<dbReference type="PATRIC" id="fig|1872076.5.peg.5785"/>
<dbReference type="EMBL" id="MAYW01000290">
    <property type="protein sequence ID" value="ODS30072.1"/>
    <property type="molecule type" value="Genomic_DNA"/>
</dbReference>
<dbReference type="PANTHER" id="PTHR43630">
    <property type="entry name" value="POLY-BETA-1,6-N-ACETYL-D-GLUCOSAMINE SYNTHASE"/>
    <property type="match status" value="1"/>
</dbReference>
<evidence type="ECO:0000313" key="5">
    <source>
        <dbReference type="EMBL" id="ODS30072.1"/>
    </source>
</evidence>
<evidence type="ECO:0000256" key="2">
    <source>
        <dbReference type="PROSITE-ProRule" id="PRU00339"/>
    </source>
</evidence>
<dbReference type="CDD" id="cd02511">
    <property type="entry name" value="Beta4Glucosyltransferase"/>
    <property type="match status" value="1"/>
</dbReference>
<dbReference type="GO" id="GO:0016740">
    <property type="term" value="F:transferase activity"/>
    <property type="evidence" value="ECO:0007669"/>
    <property type="project" value="UniProtKB-KW"/>
</dbReference>
<dbReference type="PANTHER" id="PTHR43630:SF2">
    <property type="entry name" value="GLYCOSYLTRANSFERASE"/>
    <property type="match status" value="1"/>
</dbReference>
<evidence type="ECO:0000256" key="1">
    <source>
        <dbReference type="ARBA" id="ARBA00038494"/>
    </source>
</evidence>
<dbReference type="SUPFAM" id="SSF53448">
    <property type="entry name" value="Nucleotide-diphospho-sugar transferases"/>
    <property type="match status" value="1"/>
</dbReference>
<keyword evidence="5" id="KW-0808">Transferase</keyword>
<organism evidence="5 6">
    <name type="scientific">Candidatus Scalindua rubra</name>
    <dbReference type="NCBI Taxonomy" id="1872076"/>
    <lineage>
        <taxon>Bacteria</taxon>
        <taxon>Pseudomonadati</taxon>
        <taxon>Planctomycetota</taxon>
        <taxon>Candidatus Brocadiia</taxon>
        <taxon>Candidatus Brocadiales</taxon>
        <taxon>Candidatus Scalinduaceae</taxon>
        <taxon>Candidatus Scalindua</taxon>
    </lineage>
</organism>
<dbReference type="Gene3D" id="3.90.550.10">
    <property type="entry name" value="Spore Coat Polysaccharide Biosynthesis Protein SpsA, Chain A"/>
    <property type="match status" value="1"/>
</dbReference>
<comment type="caution">
    <text evidence="5">The sequence shown here is derived from an EMBL/GenBank/DDBJ whole genome shotgun (WGS) entry which is preliminary data.</text>
</comment>
<dbReference type="InterPro" id="IPR029044">
    <property type="entry name" value="Nucleotide-diphossugar_trans"/>
</dbReference>
<dbReference type="Pfam" id="PF00535">
    <property type="entry name" value="Glycos_transf_2"/>
    <property type="match status" value="1"/>
</dbReference>
<dbReference type="SUPFAM" id="SSF48452">
    <property type="entry name" value="TPR-like"/>
    <property type="match status" value="1"/>
</dbReference>
<dbReference type="Gene3D" id="1.25.40.10">
    <property type="entry name" value="Tetratricopeptide repeat domain"/>
    <property type="match status" value="1"/>
</dbReference>
<dbReference type="InterPro" id="IPR011990">
    <property type="entry name" value="TPR-like_helical_dom_sf"/>
</dbReference>
<evidence type="ECO:0000313" key="6">
    <source>
        <dbReference type="Proteomes" id="UP000094056"/>
    </source>
</evidence>
<protein>
    <submittedName>
        <fullName evidence="5">Glycosyltransferase fused to TPR-repeat domain protein</fullName>
    </submittedName>
</protein>
<gene>
    <name evidence="5" type="primary">waaE_2</name>
    <name evidence="5" type="ORF">SCARUB_04819</name>
</gene>
<evidence type="ECO:0000259" key="4">
    <source>
        <dbReference type="Pfam" id="PF00535"/>
    </source>
</evidence>
<reference evidence="5 6" key="1">
    <citation type="submission" date="2016-07" db="EMBL/GenBank/DDBJ databases">
        <title>Draft genome of Scalindua rubra, obtained from a brine-seawater interface in the Red Sea, sheds light on salt adaptation in anammox bacteria.</title>
        <authorList>
            <person name="Speth D.R."/>
            <person name="Lagkouvardos I."/>
            <person name="Wang Y."/>
            <person name="Qian P.-Y."/>
            <person name="Dutilh B.E."/>
            <person name="Jetten M.S."/>
        </authorList>
    </citation>
    <scope>NUCLEOTIDE SEQUENCE [LARGE SCALE GENOMIC DNA]</scope>
    <source>
        <strain evidence="5">BSI-1</strain>
    </source>
</reference>
<name>A0A1E3X3E0_9BACT</name>
<feature type="compositionally biased region" description="Polar residues" evidence="3">
    <location>
        <begin position="1"/>
        <end position="10"/>
    </location>
</feature>
<dbReference type="InterPro" id="IPR001173">
    <property type="entry name" value="Glyco_trans_2-like"/>
</dbReference>
<dbReference type="AlphaFoldDB" id="A0A1E3X3E0"/>
<evidence type="ECO:0000256" key="3">
    <source>
        <dbReference type="SAM" id="MobiDB-lite"/>
    </source>
</evidence>